<organism evidence="3 4">
    <name type="scientific">Urochloa decumbens</name>
    <dbReference type="NCBI Taxonomy" id="240449"/>
    <lineage>
        <taxon>Eukaryota</taxon>
        <taxon>Viridiplantae</taxon>
        <taxon>Streptophyta</taxon>
        <taxon>Embryophyta</taxon>
        <taxon>Tracheophyta</taxon>
        <taxon>Spermatophyta</taxon>
        <taxon>Magnoliopsida</taxon>
        <taxon>Liliopsida</taxon>
        <taxon>Poales</taxon>
        <taxon>Poaceae</taxon>
        <taxon>PACMAD clade</taxon>
        <taxon>Panicoideae</taxon>
        <taxon>Panicodae</taxon>
        <taxon>Paniceae</taxon>
        <taxon>Melinidinae</taxon>
        <taxon>Urochloa</taxon>
    </lineage>
</organism>
<accession>A0ABC9ANY5</accession>
<dbReference type="AlphaFoldDB" id="A0ABC9ANY5"/>
<keyword evidence="4" id="KW-1185">Reference proteome</keyword>
<evidence type="ECO:0000256" key="1">
    <source>
        <dbReference type="SAM" id="Phobius"/>
    </source>
</evidence>
<dbReference type="EMBL" id="OZ075131">
    <property type="protein sequence ID" value="CAL4982218.1"/>
    <property type="molecule type" value="Genomic_DNA"/>
</dbReference>
<evidence type="ECO:0000259" key="2">
    <source>
        <dbReference type="PROSITE" id="PS50234"/>
    </source>
</evidence>
<protein>
    <recommendedName>
        <fullName evidence="2">VWFA domain-containing protein</fullName>
    </recommendedName>
</protein>
<dbReference type="InterPro" id="IPR036465">
    <property type="entry name" value="vWFA_dom_sf"/>
</dbReference>
<keyword evidence="1" id="KW-0472">Membrane</keyword>
<dbReference type="SUPFAM" id="SSF53300">
    <property type="entry name" value="vWA-like"/>
    <property type="match status" value="1"/>
</dbReference>
<reference evidence="4" key="1">
    <citation type="submission" date="2024-06" db="EMBL/GenBank/DDBJ databases">
        <authorList>
            <person name="Ryan C."/>
        </authorList>
    </citation>
    <scope>NUCLEOTIDE SEQUENCE [LARGE SCALE GENOMIC DNA]</scope>
</reference>
<dbReference type="InterPro" id="IPR002035">
    <property type="entry name" value="VWF_A"/>
</dbReference>
<sequence>MSFADDEPPPANSSAGTNLVRDRVRLAAYINDKAPLEENTQEPQEVLLEVTDTSSAGERSGLDLVAVLDVSTSMDNDGKLDKLKTAMKFVISKLGPMDRLSIVSFASNARQWCGLRLMTIDAKEEIKDIIGKLSANGATNMRDGLMMGLQVLDGRRYKSGRVSSNVLMSDGEEYPKPEPLRSASDVSIGDVAVYTFGFGKNHDPKVLQAIASNSQGGTFLYVRDEDSLTKRFAEIMAGLLSVVVQDLELSVWPQRGHSTIKEVVAGSYLPKPTEDGHHGYSVRFGDLFCGEVRKVIVHLLLPAVHRGYRTTVIYAQCSYRTQGKTFYSPPDQPLRCSIQRTGSASQYATKKPEVEEELDRIQYVNMIEKASVMENEESARGKLEEAQKVLEAKQPNRMVVILMAELQQLLQLKRWNDLLARLLEHLTSHRRQRGLNVFAPPRTAKFVEQAEKFDKNPNEPPPSVEDDVKEEEAEVAATMPVSEQRREPRLLGRPWELRSSEWCVWAMVVLCTVLAIGVIIAGVAVFAVYIFFKPKMPYLVVSDARLVLLQYDQGGTIQSLQMSITIRAENNNSKADATFSSVDLALGFHGTDVVLLRSEPFTVPRESSLPLPYNVAVAPGPALDTAGMQAMDESLKAGVVPFDLFGKARTRWKVGVFVKIRYWTRISCRLRFFFPGNGTVMPTDRDRCRSK</sequence>
<dbReference type="Pfam" id="PF00092">
    <property type="entry name" value="VWA"/>
    <property type="match status" value="1"/>
</dbReference>
<dbReference type="PROSITE" id="PS50234">
    <property type="entry name" value="VWFA"/>
    <property type="match status" value="1"/>
</dbReference>
<name>A0ABC9ANY5_9POAL</name>
<keyword evidence="1" id="KW-1133">Transmembrane helix</keyword>
<dbReference type="SMART" id="SM00327">
    <property type="entry name" value="VWA"/>
    <property type="match status" value="1"/>
</dbReference>
<feature type="transmembrane region" description="Helical" evidence="1">
    <location>
        <begin position="504"/>
        <end position="532"/>
    </location>
</feature>
<dbReference type="InterPro" id="IPR051266">
    <property type="entry name" value="CLCR"/>
</dbReference>
<proteinExistence type="predicted"/>
<keyword evidence="1" id="KW-0812">Transmembrane</keyword>
<dbReference type="Proteomes" id="UP001497457">
    <property type="component" value="Chromosome 21rd"/>
</dbReference>
<reference evidence="3 4" key="2">
    <citation type="submission" date="2024-10" db="EMBL/GenBank/DDBJ databases">
        <authorList>
            <person name="Ryan C."/>
        </authorList>
    </citation>
    <scope>NUCLEOTIDE SEQUENCE [LARGE SCALE GENOMIC DNA]</scope>
</reference>
<evidence type="ECO:0000313" key="4">
    <source>
        <dbReference type="Proteomes" id="UP001497457"/>
    </source>
</evidence>
<dbReference type="PANTHER" id="PTHR10579:SF129">
    <property type="entry name" value="OS01G0640200 PROTEIN"/>
    <property type="match status" value="1"/>
</dbReference>
<dbReference type="Gene3D" id="3.40.50.410">
    <property type="entry name" value="von Willebrand factor, type A domain"/>
    <property type="match status" value="1"/>
</dbReference>
<gene>
    <name evidence="3" type="ORF">URODEC1_LOCUS56509</name>
</gene>
<feature type="domain" description="VWFA" evidence="2">
    <location>
        <begin position="63"/>
        <end position="235"/>
    </location>
</feature>
<dbReference type="PANTHER" id="PTHR10579">
    <property type="entry name" value="CALCIUM-ACTIVATED CHLORIDE CHANNEL REGULATOR"/>
    <property type="match status" value="1"/>
</dbReference>
<evidence type="ECO:0000313" key="3">
    <source>
        <dbReference type="EMBL" id="CAL4982218.1"/>
    </source>
</evidence>